<evidence type="ECO:0000256" key="5">
    <source>
        <dbReference type="ARBA" id="ARBA00008391"/>
    </source>
</evidence>
<organism evidence="14 15">
    <name type="scientific">Alicyclobacillus macrosporangiidus</name>
    <dbReference type="NCBI Taxonomy" id="392015"/>
    <lineage>
        <taxon>Bacteria</taxon>
        <taxon>Bacillati</taxon>
        <taxon>Bacillota</taxon>
        <taxon>Bacilli</taxon>
        <taxon>Bacillales</taxon>
        <taxon>Alicyclobacillaceae</taxon>
        <taxon>Alicyclobacillus</taxon>
    </lineage>
</organism>
<keyword evidence="8 12" id="KW-0963">Cytoplasm</keyword>
<evidence type="ECO:0000313" key="15">
    <source>
        <dbReference type="Proteomes" id="UP000183508"/>
    </source>
</evidence>
<dbReference type="GO" id="GO:0006166">
    <property type="term" value="P:purine ribonucleoside salvage"/>
    <property type="evidence" value="ECO:0007669"/>
    <property type="project" value="UniProtKB-UniRule"/>
</dbReference>
<dbReference type="InterPro" id="IPR050054">
    <property type="entry name" value="UPRTase/APRTase"/>
</dbReference>
<dbReference type="GO" id="GO:0006168">
    <property type="term" value="P:adenine salvage"/>
    <property type="evidence" value="ECO:0007669"/>
    <property type="project" value="InterPro"/>
</dbReference>
<keyword evidence="15" id="KW-1185">Reference proteome</keyword>
<dbReference type="GO" id="GO:0002055">
    <property type="term" value="F:adenine binding"/>
    <property type="evidence" value="ECO:0007669"/>
    <property type="project" value="TreeGrafter"/>
</dbReference>
<dbReference type="GO" id="GO:0003999">
    <property type="term" value="F:adenine phosphoribosyltransferase activity"/>
    <property type="evidence" value="ECO:0007669"/>
    <property type="project" value="UniProtKB-UniRule"/>
</dbReference>
<dbReference type="CDD" id="cd06223">
    <property type="entry name" value="PRTases_typeI"/>
    <property type="match status" value="1"/>
</dbReference>
<evidence type="ECO:0000313" key="14">
    <source>
        <dbReference type="EMBL" id="SFU78469.1"/>
    </source>
</evidence>
<feature type="domain" description="Phosphoribosyltransferase" evidence="13">
    <location>
        <begin position="32"/>
        <end position="149"/>
    </location>
</feature>
<evidence type="ECO:0000256" key="11">
    <source>
        <dbReference type="ARBA" id="ARBA00022726"/>
    </source>
</evidence>
<dbReference type="EMBL" id="FPBV01000008">
    <property type="protein sequence ID" value="SFU78469.1"/>
    <property type="molecule type" value="Genomic_DNA"/>
</dbReference>
<evidence type="ECO:0000256" key="4">
    <source>
        <dbReference type="ARBA" id="ARBA00004659"/>
    </source>
</evidence>
<comment type="pathway">
    <text evidence="4 12">Purine metabolism; AMP biosynthesis via salvage pathway; AMP from adenine: step 1/1.</text>
</comment>
<accession>A0A1I7IZU0</accession>
<evidence type="ECO:0000256" key="7">
    <source>
        <dbReference type="ARBA" id="ARBA00011893"/>
    </source>
</evidence>
<dbReference type="OrthoDB" id="9803963at2"/>
<dbReference type="RefSeq" id="WP_074951682.1">
    <property type="nucleotide sequence ID" value="NZ_FPBV01000008.1"/>
</dbReference>
<keyword evidence="11 12" id="KW-0660">Purine salvage</keyword>
<dbReference type="NCBIfam" id="NF002634">
    <property type="entry name" value="PRK02304.1-3"/>
    <property type="match status" value="1"/>
</dbReference>
<dbReference type="NCBIfam" id="TIGR01090">
    <property type="entry name" value="apt"/>
    <property type="match status" value="1"/>
</dbReference>
<proteinExistence type="inferred from homology"/>
<evidence type="ECO:0000256" key="12">
    <source>
        <dbReference type="HAMAP-Rule" id="MF_00004"/>
    </source>
</evidence>
<comment type="function">
    <text evidence="2 12">Catalyzes a salvage reaction resulting in the formation of AMP, that is energically less costly than de novo synthesis.</text>
</comment>
<dbReference type="InterPro" id="IPR000836">
    <property type="entry name" value="PRTase_dom"/>
</dbReference>
<evidence type="ECO:0000256" key="3">
    <source>
        <dbReference type="ARBA" id="ARBA00004496"/>
    </source>
</evidence>
<evidence type="ECO:0000256" key="6">
    <source>
        <dbReference type="ARBA" id="ARBA00011738"/>
    </source>
</evidence>
<comment type="catalytic activity">
    <reaction evidence="1 12">
        <text>AMP + diphosphate = 5-phospho-alpha-D-ribose 1-diphosphate + adenine</text>
        <dbReference type="Rhea" id="RHEA:16609"/>
        <dbReference type="ChEBI" id="CHEBI:16708"/>
        <dbReference type="ChEBI" id="CHEBI:33019"/>
        <dbReference type="ChEBI" id="CHEBI:58017"/>
        <dbReference type="ChEBI" id="CHEBI:456215"/>
        <dbReference type="EC" id="2.4.2.7"/>
    </reaction>
</comment>
<dbReference type="Pfam" id="PF00156">
    <property type="entry name" value="Pribosyltran"/>
    <property type="match status" value="1"/>
</dbReference>
<dbReference type="STRING" id="392015.SAMN05421543_10825"/>
<evidence type="ECO:0000256" key="2">
    <source>
        <dbReference type="ARBA" id="ARBA00003968"/>
    </source>
</evidence>
<evidence type="ECO:0000256" key="8">
    <source>
        <dbReference type="ARBA" id="ARBA00022490"/>
    </source>
</evidence>
<name>A0A1I7IZU0_9BACL</name>
<evidence type="ECO:0000256" key="1">
    <source>
        <dbReference type="ARBA" id="ARBA00000868"/>
    </source>
</evidence>
<evidence type="ECO:0000259" key="13">
    <source>
        <dbReference type="Pfam" id="PF00156"/>
    </source>
</evidence>
<dbReference type="eggNOG" id="COG0503">
    <property type="taxonomic scope" value="Bacteria"/>
</dbReference>
<dbReference type="PANTHER" id="PTHR32315:SF3">
    <property type="entry name" value="ADENINE PHOSPHORIBOSYLTRANSFERASE"/>
    <property type="match status" value="1"/>
</dbReference>
<reference evidence="15" key="1">
    <citation type="submission" date="2016-10" db="EMBL/GenBank/DDBJ databases">
        <authorList>
            <person name="Varghese N."/>
        </authorList>
    </citation>
    <scope>NUCLEOTIDE SEQUENCE [LARGE SCALE GENOMIC DNA]</scope>
    <source>
        <strain evidence="15">DSM 17980</strain>
    </source>
</reference>
<sequence>MDWNSKIREILDFPQPGIRFKDITPLLADGSAYRQAIDELASFAREVGAQLVVGPEARGFVVGAPLAYALGVGFVPVRKRGKLPHRTVSVEYALEYGTDVLEIHEDAVRPGQRVVVADDLLATGGTMAATVALVRKLGGFVVGAAFFIELGALGGRDRLAGLPIRTLIRYD</sequence>
<dbReference type="AlphaFoldDB" id="A0A1I7IZU0"/>
<dbReference type="Gene3D" id="3.40.50.2020">
    <property type="match status" value="1"/>
</dbReference>
<dbReference type="HAMAP" id="MF_00004">
    <property type="entry name" value="Aden_phosphoribosyltr"/>
    <property type="match status" value="1"/>
</dbReference>
<dbReference type="NCBIfam" id="NF002633">
    <property type="entry name" value="PRK02304.1-2"/>
    <property type="match status" value="1"/>
</dbReference>
<dbReference type="GO" id="GO:0044209">
    <property type="term" value="P:AMP salvage"/>
    <property type="evidence" value="ECO:0007669"/>
    <property type="project" value="UniProtKB-UniRule"/>
</dbReference>
<dbReference type="GO" id="GO:0016208">
    <property type="term" value="F:AMP binding"/>
    <property type="evidence" value="ECO:0007669"/>
    <property type="project" value="TreeGrafter"/>
</dbReference>
<dbReference type="InterPro" id="IPR005764">
    <property type="entry name" value="Ade_phspho_trans"/>
</dbReference>
<dbReference type="Proteomes" id="UP000183508">
    <property type="component" value="Unassembled WGS sequence"/>
</dbReference>
<dbReference type="InterPro" id="IPR029057">
    <property type="entry name" value="PRTase-like"/>
</dbReference>
<protein>
    <recommendedName>
        <fullName evidence="7 12">Adenine phosphoribosyltransferase</fullName>
        <shortName evidence="12">APRT</shortName>
        <ecNumber evidence="7 12">2.4.2.7</ecNumber>
    </recommendedName>
</protein>
<comment type="subcellular location">
    <subcellularLocation>
        <location evidence="3 12">Cytoplasm</location>
    </subcellularLocation>
</comment>
<dbReference type="FunFam" id="3.40.50.2020:FF:000004">
    <property type="entry name" value="Adenine phosphoribosyltransferase"/>
    <property type="match status" value="1"/>
</dbReference>
<evidence type="ECO:0000256" key="10">
    <source>
        <dbReference type="ARBA" id="ARBA00022679"/>
    </source>
</evidence>
<dbReference type="GO" id="GO:0005737">
    <property type="term" value="C:cytoplasm"/>
    <property type="evidence" value="ECO:0007669"/>
    <property type="project" value="UniProtKB-SubCell"/>
</dbReference>
<comment type="subunit">
    <text evidence="6 12">Homodimer.</text>
</comment>
<dbReference type="NCBIfam" id="NF002636">
    <property type="entry name" value="PRK02304.1-5"/>
    <property type="match status" value="1"/>
</dbReference>
<dbReference type="UniPathway" id="UPA00588">
    <property type="reaction ID" value="UER00646"/>
</dbReference>
<gene>
    <name evidence="12" type="primary">apt</name>
    <name evidence="14" type="ORF">SAMN05421543_10825</name>
</gene>
<comment type="similarity">
    <text evidence="5 12">Belongs to the purine/pyrimidine phosphoribosyltransferase family.</text>
</comment>
<keyword evidence="10 12" id="KW-0808">Transferase</keyword>
<dbReference type="PANTHER" id="PTHR32315">
    <property type="entry name" value="ADENINE PHOSPHORIBOSYLTRANSFERASE"/>
    <property type="match status" value="1"/>
</dbReference>
<dbReference type="SUPFAM" id="SSF53271">
    <property type="entry name" value="PRTase-like"/>
    <property type="match status" value="1"/>
</dbReference>
<evidence type="ECO:0000256" key="9">
    <source>
        <dbReference type="ARBA" id="ARBA00022676"/>
    </source>
</evidence>
<keyword evidence="9 12" id="KW-0328">Glycosyltransferase</keyword>
<dbReference type="EC" id="2.4.2.7" evidence="7 12"/>